<keyword evidence="1" id="KW-0732">Signal</keyword>
<evidence type="ECO:0000256" key="1">
    <source>
        <dbReference type="SAM" id="SignalP"/>
    </source>
</evidence>
<gene>
    <name evidence="2" type="ORF">D7Y33_05445</name>
</gene>
<organism evidence="2 3">
    <name type="scientific">Stenotrophomonas maltophilia</name>
    <name type="common">Pseudomonas maltophilia</name>
    <name type="synonym">Xanthomonas maltophilia</name>
    <dbReference type="NCBI Taxonomy" id="40324"/>
    <lineage>
        <taxon>Bacteria</taxon>
        <taxon>Pseudomonadati</taxon>
        <taxon>Pseudomonadota</taxon>
        <taxon>Gammaproteobacteria</taxon>
        <taxon>Lysobacterales</taxon>
        <taxon>Lysobacteraceae</taxon>
        <taxon>Stenotrophomonas</taxon>
        <taxon>Stenotrophomonas maltophilia group</taxon>
    </lineage>
</organism>
<dbReference type="RefSeq" id="WP_049429673.1">
    <property type="nucleotide sequence ID" value="NZ_CP154630.1"/>
</dbReference>
<evidence type="ECO:0008006" key="4">
    <source>
        <dbReference type="Google" id="ProtNLM"/>
    </source>
</evidence>
<evidence type="ECO:0000313" key="2">
    <source>
        <dbReference type="EMBL" id="MBA0310464.1"/>
    </source>
</evidence>
<evidence type="ECO:0000313" key="3">
    <source>
        <dbReference type="Proteomes" id="UP000822271"/>
    </source>
</evidence>
<feature type="signal peptide" evidence="1">
    <location>
        <begin position="1"/>
        <end position="36"/>
    </location>
</feature>
<accession>A0A2J0SMY2</accession>
<sequence>MQEHALSTATPSRSARCWLPATLLLALAACSPYSDAERDVAAGGRGLAKLNPAPKQAYELVLTLKDAPGPFAIVEGVAQYDVSNYADCGRILPATGTAGRITSQEPVELRKVGENEYRGTFYLDRMQDEEYYGRGTCHWALTSVGAMLRATTGEADTRFLTFIDKERMESDSPLTLYYPNLIYPRADTVANFGASGEEDPSGYSEDLRDALFSTTTTVQKLVQ</sequence>
<protein>
    <recommendedName>
        <fullName evidence="4">Lipoprotein</fullName>
    </recommendedName>
</protein>
<name>A0A2J0SMY2_STEMA</name>
<feature type="chain" id="PRO_5043156149" description="Lipoprotein" evidence="1">
    <location>
        <begin position="37"/>
        <end position="223"/>
    </location>
</feature>
<comment type="caution">
    <text evidence="2">The sequence shown here is derived from an EMBL/GenBank/DDBJ whole genome shotgun (WGS) entry which is preliminary data.</text>
</comment>
<dbReference type="AlphaFoldDB" id="A0A2J0SMY2"/>
<dbReference type="OrthoDB" id="6853546at2"/>
<reference evidence="2" key="2">
    <citation type="journal article" date="2020" name="Front. Microbiol.">
        <title>Genetic Variants of the DSF Quorum Sensing System in Stenotrophomonas maltophilia Influence Virulence and Resistance Phenotypes Among Genotypically Diverse Clinical Isolates.</title>
        <authorList>
            <person name="Yero D."/>
            <person name="Huedo P."/>
            <person name="Conchillo-Sole O."/>
            <person name="Martinez-Servat S."/>
            <person name="Mamat U."/>
            <person name="Coves X."/>
            <person name="Llanas F."/>
            <person name="Roca I."/>
            <person name="Vila J."/>
            <person name="Schaible U.E."/>
            <person name="Daura X."/>
            <person name="Gibert I."/>
        </authorList>
    </citation>
    <scope>NUCLEOTIDE SEQUENCE</scope>
    <source>
        <strain evidence="2">OG156</strain>
    </source>
</reference>
<reference evidence="2" key="1">
    <citation type="submission" date="2018-09" db="EMBL/GenBank/DDBJ databases">
        <authorList>
            <person name="Groschel M."/>
            <person name="Kohl T."/>
            <person name="Conchillo-Sole O."/>
            <person name="Mamat U."/>
            <person name="Yero D."/>
            <person name="Niemann S."/>
            <person name="Daura X."/>
            <person name="Gibert I."/>
        </authorList>
    </citation>
    <scope>NUCLEOTIDE SEQUENCE</scope>
    <source>
        <strain evidence="2">OG156</strain>
    </source>
</reference>
<proteinExistence type="predicted"/>
<dbReference type="EMBL" id="RAUE01000010">
    <property type="protein sequence ID" value="MBA0310464.1"/>
    <property type="molecule type" value="Genomic_DNA"/>
</dbReference>
<dbReference type="Proteomes" id="UP000822271">
    <property type="component" value="Unassembled WGS sequence"/>
</dbReference>